<evidence type="ECO:0000313" key="3">
    <source>
        <dbReference type="Proteomes" id="UP000027093"/>
    </source>
</evidence>
<name>A0A060HLC3_9ARCH</name>
<dbReference type="Proteomes" id="UP000027093">
    <property type="component" value="Chromosome"/>
</dbReference>
<proteinExistence type="predicted"/>
<reference evidence="2 3" key="1">
    <citation type="journal article" date="2014" name="Int. J. Syst. Evol. Microbiol.">
        <title>Nitrososphaera viennensis gen. nov., sp. nov., an aerobic and mesophilic, ammonia-oxidizing archaeon from soil and a member of the archaeal phylum Thaumarchaeota.</title>
        <authorList>
            <person name="Stieglmeier M."/>
            <person name="Klingl A."/>
            <person name="Alves R.J."/>
            <person name="Rittmann S.K."/>
            <person name="Melcher M."/>
            <person name="Leisch N."/>
            <person name="Schleper C."/>
        </authorList>
    </citation>
    <scope>NUCLEOTIDE SEQUENCE [LARGE SCALE GENOMIC DNA]</scope>
    <source>
        <strain evidence="2">EN76</strain>
    </source>
</reference>
<dbReference type="AlphaFoldDB" id="A0A060HLC3"/>
<accession>A0A060HLC3</accession>
<evidence type="ECO:0000256" key="1">
    <source>
        <dbReference type="SAM" id="Phobius"/>
    </source>
</evidence>
<keyword evidence="3" id="KW-1185">Reference proteome</keyword>
<protein>
    <submittedName>
        <fullName evidence="2">Uncharacterized protein</fullName>
    </submittedName>
</protein>
<sequence>MLLNSPTQAAIRAKASLCCPKSGPDKTYIEPASIDLCLDFKNRLILFFILIAIIPIIALSAVSTVTIIKFKDQIANIYSGYVTNVELLSKNKGDLLGMRSDLIQFASSQDPAQKKAGISHMILLKNGIASTAGSYKTIQDLPGDFLPAQGVDLSKISADETVLVETIGQQWEDYSSRVEDLAILSTDPSFAPQAQAEALQLVAQTDRLVSSYDDLLAIDAQIGEASRAQSQQVMQLAFFYGGLASAISAACATAAAILISKRVVLGDLVRMTKLELVETTLRDLIGGGSDALLQMVKSQMQEGGAPRTVVADVPSAVVPSASEDDVVIGKKKAKAFIEDDDPAAAAGKPTWAFAEDNNLKPAAAAAGKTKAFADDNDENLPAPKQQVGDYKGKLVLLNASRFGHAAKALEGLLASQNTIVLTRKGSNIYYRALQGKGKPRLYILQSVAAVGGAKEGGGRNEEGSERVILSDNEERIAREIESITRENPGSTVLIDSATELIYMLGFEKAFSLLRRVSETVSSYEGAGAVVLVNAKAHEPRIMEAISNIANDFVD</sequence>
<dbReference type="KEGG" id="nvn:NVIE_017570"/>
<keyword evidence="1" id="KW-1133">Transmembrane helix</keyword>
<gene>
    <name evidence="2" type="ORF">NVIE_017570</name>
</gene>
<keyword evidence="1" id="KW-0472">Membrane</keyword>
<dbReference type="HOGENOM" id="CLU_491459_0_0_2"/>
<dbReference type="STRING" id="926571.NVIE_017570"/>
<keyword evidence="1" id="KW-0812">Transmembrane</keyword>
<dbReference type="EMBL" id="CP007536">
    <property type="protein sequence ID" value="AIC16020.1"/>
    <property type="molecule type" value="Genomic_DNA"/>
</dbReference>
<feature type="transmembrane region" description="Helical" evidence="1">
    <location>
        <begin position="237"/>
        <end position="259"/>
    </location>
</feature>
<evidence type="ECO:0000313" key="2">
    <source>
        <dbReference type="EMBL" id="AIC16020.1"/>
    </source>
</evidence>
<organism evidence="2 3">
    <name type="scientific">Nitrososphaera viennensis EN76</name>
    <dbReference type="NCBI Taxonomy" id="926571"/>
    <lineage>
        <taxon>Archaea</taxon>
        <taxon>Nitrososphaerota</taxon>
        <taxon>Nitrososphaeria</taxon>
        <taxon>Nitrososphaerales</taxon>
        <taxon>Nitrososphaeraceae</taxon>
        <taxon>Nitrososphaera</taxon>
    </lineage>
</organism>
<feature type="transmembrane region" description="Helical" evidence="1">
    <location>
        <begin position="44"/>
        <end position="68"/>
    </location>
</feature>